<dbReference type="GO" id="GO:0009294">
    <property type="term" value="P:DNA-mediated transformation"/>
    <property type="evidence" value="ECO:0007669"/>
    <property type="project" value="InterPro"/>
</dbReference>
<dbReference type="NCBIfam" id="TIGR00732">
    <property type="entry name" value="dprA"/>
    <property type="match status" value="1"/>
</dbReference>
<feature type="domain" description="Smf/DprA SLOG" evidence="3">
    <location>
        <begin position="87"/>
        <end position="298"/>
    </location>
</feature>
<feature type="compositionally biased region" description="Basic and acidic residues" evidence="2">
    <location>
        <begin position="324"/>
        <end position="337"/>
    </location>
</feature>
<comment type="caution">
    <text evidence="5">The sequence shown here is derived from an EMBL/GenBank/DDBJ whole genome shotgun (WGS) entry which is preliminary data.</text>
</comment>
<dbReference type="EMBL" id="SMBX01000001">
    <property type="protein sequence ID" value="TCV02762.1"/>
    <property type="molecule type" value="Genomic_DNA"/>
</dbReference>
<dbReference type="Pfam" id="PF17782">
    <property type="entry name" value="WHD_DprA"/>
    <property type="match status" value="1"/>
</dbReference>
<dbReference type="Proteomes" id="UP000294692">
    <property type="component" value="Unassembled WGS sequence"/>
</dbReference>
<evidence type="ECO:0000259" key="4">
    <source>
        <dbReference type="Pfam" id="PF17782"/>
    </source>
</evidence>
<dbReference type="InterPro" id="IPR041614">
    <property type="entry name" value="DprA_WH"/>
</dbReference>
<name>A0A4R3VG43_9BURK</name>
<evidence type="ECO:0000256" key="1">
    <source>
        <dbReference type="ARBA" id="ARBA00006525"/>
    </source>
</evidence>
<evidence type="ECO:0000259" key="3">
    <source>
        <dbReference type="Pfam" id="PF02481"/>
    </source>
</evidence>
<dbReference type="OrthoDB" id="9785707at2"/>
<gene>
    <name evidence="5" type="ORF">EV686_101219</name>
</gene>
<feature type="domain" description="DprA winged helix" evidence="4">
    <location>
        <begin position="326"/>
        <end position="380"/>
    </location>
</feature>
<keyword evidence="6" id="KW-1185">Reference proteome</keyword>
<dbReference type="InterPro" id="IPR057666">
    <property type="entry name" value="DrpA_SLOG"/>
</dbReference>
<accession>A0A4R3VG43</accession>
<comment type="similarity">
    <text evidence="1">Belongs to the DprA/Smf family.</text>
</comment>
<sequence length="385" mass="40984">MQNHVPSTDELIAWLRLSQEPDLGAAQARNLLAACGLPQDIYAMSVPALSRLLPEAMARQLRQAPDETQQKQIDAALAWLEQPGHHLLTLADPAYPQKLLDIHDPPLVLYVNGDVSLLNRPALGIVGSRNPTAGGADNASAFARHLASQGWCIVSGLALGIDAAAHRGALQAGDAGGRTVAVMGTGIDIVYPASHRELAHQIAACGALVSEFPLGMRSLPHHFPKRNRIVAGLSQGVLVVEAARQSGSLITARLAGESGREVFAIPGSIHSPLSRGCHALIRQGAKLVESADDILEDLGNLVPDGPKPAAGPAKPASSRMSKISRPEPEHPDSRRVLDAMGYDPVDTDTLLVRTGMDIAALSQHLLELEMQDCIVRQDDGRFVRR</sequence>
<feature type="compositionally biased region" description="Low complexity" evidence="2">
    <location>
        <begin position="307"/>
        <end position="316"/>
    </location>
</feature>
<feature type="region of interest" description="Disordered" evidence="2">
    <location>
        <begin position="300"/>
        <end position="340"/>
    </location>
</feature>
<evidence type="ECO:0000313" key="5">
    <source>
        <dbReference type="EMBL" id="TCV02762.1"/>
    </source>
</evidence>
<dbReference type="RefSeq" id="WP_132472601.1">
    <property type="nucleotide sequence ID" value="NZ_JBHRVM010000001.1"/>
</dbReference>
<reference evidence="5 6" key="1">
    <citation type="submission" date="2019-03" db="EMBL/GenBank/DDBJ databases">
        <title>Genomic Encyclopedia of Type Strains, Phase IV (KMG-IV): sequencing the most valuable type-strain genomes for metagenomic binning, comparative biology and taxonomic classification.</title>
        <authorList>
            <person name="Goeker M."/>
        </authorList>
    </citation>
    <scope>NUCLEOTIDE SEQUENCE [LARGE SCALE GENOMIC DNA]</scope>
    <source>
        <strain evidence="5 6">DSM 100048</strain>
    </source>
</reference>
<evidence type="ECO:0000256" key="2">
    <source>
        <dbReference type="SAM" id="MobiDB-lite"/>
    </source>
</evidence>
<organism evidence="5 6">
    <name type="scientific">Paracandidimonas soli</name>
    <dbReference type="NCBI Taxonomy" id="1917182"/>
    <lineage>
        <taxon>Bacteria</taxon>
        <taxon>Pseudomonadati</taxon>
        <taxon>Pseudomonadota</taxon>
        <taxon>Betaproteobacteria</taxon>
        <taxon>Burkholderiales</taxon>
        <taxon>Alcaligenaceae</taxon>
        <taxon>Paracandidimonas</taxon>
    </lineage>
</organism>
<proteinExistence type="inferred from homology"/>
<dbReference type="InterPro" id="IPR036388">
    <property type="entry name" value="WH-like_DNA-bd_sf"/>
</dbReference>
<dbReference type="Pfam" id="PF02481">
    <property type="entry name" value="DNA_processg_A"/>
    <property type="match status" value="1"/>
</dbReference>
<dbReference type="Gene3D" id="3.40.50.450">
    <property type="match status" value="1"/>
</dbReference>
<dbReference type="PANTHER" id="PTHR43022">
    <property type="entry name" value="PROTEIN SMF"/>
    <property type="match status" value="1"/>
</dbReference>
<dbReference type="Gene3D" id="1.10.10.10">
    <property type="entry name" value="Winged helix-like DNA-binding domain superfamily/Winged helix DNA-binding domain"/>
    <property type="match status" value="1"/>
</dbReference>
<dbReference type="SUPFAM" id="SSF102405">
    <property type="entry name" value="MCP/YpsA-like"/>
    <property type="match status" value="1"/>
</dbReference>
<dbReference type="InterPro" id="IPR003488">
    <property type="entry name" value="DprA"/>
</dbReference>
<evidence type="ECO:0000313" key="6">
    <source>
        <dbReference type="Proteomes" id="UP000294692"/>
    </source>
</evidence>
<protein>
    <submittedName>
        <fullName evidence="5">DNA protecting protein DprA</fullName>
    </submittedName>
</protein>
<dbReference type="PANTHER" id="PTHR43022:SF1">
    <property type="entry name" value="PROTEIN SMF"/>
    <property type="match status" value="1"/>
</dbReference>
<dbReference type="AlphaFoldDB" id="A0A4R3VG43"/>